<evidence type="ECO:0000256" key="2">
    <source>
        <dbReference type="SAM" id="SignalP"/>
    </source>
</evidence>
<sequence length="167" mass="18308">MFERKMYRSEPRFQWLSLILLVVLFPHLLGFTVQLSEARPLNSNMELEGKKKQSLSSSTFAALVKEQYVPNIGEALGPRGLPVMFATPPHFGNHELSASPRVHGDDQYVTNIGENPGPRSPPVLYTTPPHFGNHEMSAAGPRVHGEYVPLAKGPVPPSAPNPVTHGP</sequence>
<proteinExistence type="predicted"/>
<feature type="region of interest" description="Disordered" evidence="1">
    <location>
        <begin position="148"/>
        <end position="167"/>
    </location>
</feature>
<evidence type="ECO:0008006" key="5">
    <source>
        <dbReference type="Google" id="ProtNLM"/>
    </source>
</evidence>
<evidence type="ECO:0000313" key="4">
    <source>
        <dbReference type="Proteomes" id="UP000737018"/>
    </source>
</evidence>
<feature type="signal peptide" evidence="2">
    <location>
        <begin position="1"/>
        <end position="30"/>
    </location>
</feature>
<keyword evidence="4" id="KW-1185">Reference proteome</keyword>
<name>A0A8J4QSV8_9ROSI</name>
<dbReference type="EMBL" id="JRKL02004697">
    <property type="protein sequence ID" value="KAF3951962.1"/>
    <property type="molecule type" value="Genomic_DNA"/>
</dbReference>
<comment type="caution">
    <text evidence="3">The sequence shown here is derived from an EMBL/GenBank/DDBJ whole genome shotgun (WGS) entry which is preliminary data.</text>
</comment>
<dbReference type="AlphaFoldDB" id="A0A8J4QSV8"/>
<gene>
    <name evidence="3" type="ORF">CMV_022438</name>
</gene>
<evidence type="ECO:0000256" key="1">
    <source>
        <dbReference type="SAM" id="MobiDB-lite"/>
    </source>
</evidence>
<keyword evidence="2" id="KW-0732">Signal</keyword>
<evidence type="ECO:0000313" key="3">
    <source>
        <dbReference type="EMBL" id="KAF3951962.1"/>
    </source>
</evidence>
<accession>A0A8J4QSV8</accession>
<protein>
    <recommendedName>
        <fullName evidence="5">Transmembrane protein</fullName>
    </recommendedName>
</protein>
<reference evidence="3" key="1">
    <citation type="submission" date="2020-03" db="EMBL/GenBank/DDBJ databases">
        <title>Castanea mollissima Vanexum genome sequencing.</title>
        <authorList>
            <person name="Staton M."/>
        </authorList>
    </citation>
    <scope>NUCLEOTIDE SEQUENCE</scope>
    <source>
        <tissue evidence="3">Leaf</tissue>
    </source>
</reference>
<dbReference type="Proteomes" id="UP000737018">
    <property type="component" value="Unassembled WGS sequence"/>
</dbReference>
<organism evidence="3 4">
    <name type="scientific">Castanea mollissima</name>
    <name type="common">Chinese chestnut</name>
    <dbReference type="NCBI Taxonomy" id="60419"/>
    <lineage>
        <taxon>Eukaryota</taxon>
        <taxon>Viridiplantae</taxon>
        <taxon>Streptophyta</taxon>
        <taxon>Embryophyta</taxon>
        <taxon>Tracheophyta</taxon>
        <taxon>Spermatophyta</taxon>
        <taxon>Magnoliopsida</taxon>
        <taxon>eudicotyledons</taxon>
        <taxon>Gunneridae</taxon>
        <taxon>Pentapetalae</taxon>
        <taxon>rosids</taxon>
        <taxon>fabids</taxon>
        <taxon>Fagales</taxon>
        <taxon>Fagaceae</taxon>
        <taxon>Castanea</taxon>
    </lineage>
</organism>
<feature type="chain" id="PRO_5035262634" description="Transmembrane protein" evidence="2">
    <location>
        <begin position="31"/>
        <end position="167"/>
    </location>
</feature>